<organism evidence="1 2">
    <name type="scientific">Mycobacterium malmoense</name>
    <dbReference type="NCBI Taxonomy" id="1780"/>
    <lineage>
        <taxon>Bacteria</taxon>
        <taxon>Bacillati</taxon>
        <taxon>Actinomycetota</taxon>
        <taxon>Actinomycetes</taxon>
        <taxon>Mycobacteriales</taxon>
        <taxon>Mycobacteriaceae</taxon>
        <taxon>Mycobacterium</taxon>
    </lineage>
</organism>
<name>A0ABX3SVU1_MYCMA</name>
<dbReference type="EMBL" id="MVHV01000007">
    <property type="protein sequence ID" value="ORA83786.1"/>
    <property type="molecule type" value="Genomic_DNA"/>
</dbReference>
<reference evidence="1 2" key="1">
    <citation type="submission" date="2017-02" db="EMBL/GenBank/DDBJ databases">
        <title>The new phylogeny of genus Mycobacterium.</title>
        <authorList>
            <person name="Tortoli E."/>
            <person name="Trovato A."/>
            <person name="Cirillo D.M."/>
        </authorList>
    </citation>
    <scope>NUCLEOTIDE SEQUENCE [LARGE SCALE GENOMIC DNA]</scope>
    <source>
        <strain evidence="1 2">IP1130001</strain>
    </source>
</reference>
<evidence type="ECO:0000313" key="2">
    <source>
        <dbReference type="Proteomes" id="UP000243140"/>
    </source>
</evidence>
<protein>
    <submittedName>
        <fullName evidence="1">Uncharacterized protein</fullName>
    </submittedName>
</protein>
<evidence type="ECO:0000313" key="1">
    <source>
        <dbReference type="EMBL" id="ORA83786.1"/>
    </source>
</evidence>
<dbReference type="Proteomes" id="UP000243140">
    <property type="component" value="Unassembled WGS sequence"/>
</dbReference>
<gene>
    <name evidence="1" type="ORF">BST29_09705</name>
</gene>
<accession>A0ABX3SVU1</accession>
<proteinExistence type="predicted"/>
<keyword evidence="2" id="KW-1185">Reference proteome</keyword>
<comment type="caution">
    <text evidence="1">The sequence shown here is derived from an EMBL/GenBank/DDBJ whole genome shotgun (WGS) entry which is preliminary data.</text>
</comment>
<dbReference type="RefSeq" id="WP_071509317.1">
    <property type="nucleotide sequence ID" value="NZ_CP060015.1"/>
</dbReference>
<sequence>MATDDAAPDAERAEHALAETEQLTSLVAIREGAARRMVPRSQEMIAPNDRDAIHTVVYK</sequence>